<feature type="domain" description="WKF" evidence="2">
    <location>
        <begin position="119"/>
        <end position="180"/>
    </location>
</feature>
<dbReference type="PANTHER" id="PTHR22306:SF2">
    <property type="entry name" value="CHROMOSOME 7 OPEN READING FRAME 50"/>
    <property type="match status" value="1"/>
</dbReference>
<feature type="region of interest" description="Disordered" evidence="1">
    <location>
        <begin position="24"/>
        <end position="107"/>
    </location>
</feature>
<accession>A0A8J2JEX8</accession>
<evidence type="ECO:0000259" key="2">
    <source>
        <dbReference type="Pfam" id="PF10180"/>
    </source>
</evidence>
<dbReference type="AlphaFoldDB" id="A0A8J2JEX8"/>
<feature type="compositionally biased region" description="Polar residues" evidence="1">
    <location>
        <begin position="34"/>
        <end position="45"/>
    </location>
</feature>
<keyword evidence="4" id="KW-1185">Reference proteome</keyword>
<feature type="compositionally biased region" description="Basic residues" evidence="1">
    <location>
        <begin position="86"/>
        <end position="97"/>
    </location>
</feature>
<dbReference type="PANTHER" id="PTHR22306">
    <property type="entry name" value="CHROMOSOME 7 OPEN READING FRAME 50"/>
    <property type="match status" value="1"/>
</dbReference>
<feature type="compositionally biased region" description="Polar residues" evidence="1">
    <location>
        <begin position="68"/>
        <end position="78"/>
    </location>
</feature>
<protein>
    <recommendedName>
        <fullName evidence="2">WKF domain-containing protein</fullName>
    </recommendedName>
</protein>
<comment type="caution">
    <text evidence="3">The sequence shown here is derived from an EMBL/GenBank/DDBJ whole genome shotgun (WGS) entry which is preliminary data.</text>
</comment>
<feature type="compositionally biased region" description="Basic residues" evidence="1">
    <location>
        <begin position="54"/>
        <end position="64"/>
    </location>
</feature>
<dbReference type="Pfam" id="PF10180">
    <property type="entry name" value="WKF"/>
    <property type="match status" value="1"/>
</dbReference>
<evidence type="ECO:0000256" key="1">
    <source>
        <dbReference type="SAM" id="MobiDB-lite"/>
    </source>
</evidence>
<name>A0A8J2JEX8_9HEXA</name>
<reference evidence="3" key="1">
    <citation type="submission" date="2021-06" db="EMBL/GenBank/DDBJ databases">
        <authorList>
            <person name="Hodson N. C."/>
            <person name="Mongue J. A."/>
            <person name="Jaron S. K."/>
        </authorList>
    </citation>
    <scope>NUCLEOTIDE SEQUENCE</scope>
</reference>
<evidence type="ECO:0000313" key="3">
    <source>
        <dbReference type="EMBL" id="CAG7717502.1"/>
    </source>
</evidence>
<proteinExistence type="predicted"/>
<sequence length="220" mass="25675">MSTPRKQSVKRKAIEEKVLGKARKFVKLSDTGENESQVNVPSAPTITMDLAPKVKLRKPRKGKKEKNSNNQPISNPIVNKSDSKSKSKRKRKYKKNKLQQQMLVTPESEEKHSRKAILFLDKWNSDRRGWKFEKLQQIWLLKNALKSNAINEEKFPILLKYVGSIKGQARQAFLHEMEDVVKKFEVAFQKDSESTSVLEEKVRYERARQLVQMLYDEESE</sequence>
<dbReference type="Proteomes" id="UP000708208">
    <property type="component" value="Unassembled WGS sequence"/>
</dbReference>
<dbReference type="InterPro" id="IPR019327">
    <property type="entry name" value="WKF"/>
</dbReference>
<organism evidence="3 4">
    <name type="scientific">Allacma fusca</name>
    <dbReference type="NCBI Taxonomy" id="39272"/>
    <lineage>
        <taxon>Eukaryota</taxon>
        <taxon>Metazoa</taxon>
        <taxon>Ecdysozoa</taxon>
        <taxon>Arthropoda</taxon>
        <taxon>Hexapoda</taxon>
        <taxon>Collembola</taxon>
        <taxon>Symphypleona</taxon>
        <taxon>Sminthuridae</taxon>
        <taxon>Allacma</taxon>
    </lineage>
</organism>
<dbReference type="EMBL" id="CAJVCH010046419">
    <property type="protein sequence ID" value="CAG7717502.1"/>
    <property type="molecule type" value="Genomic_DNA"/>
</dbReference>
<dbReference type="OrthoDB" id="10261563at2759"/>
<gene>
    <name evidence="3" type="ORF">AFUS01_LOCUS6958</name>
</gene>
<evidence type="ECO:0000313" key="4">
    <source>
        <dbReference type="Proteomes" id="UP000708208"/>
    </source>
</evidence>